<dbReference type="RefSeq" id="WP_113657774.1">
    <property type="nucleotide sequence ID" value="NZ_KZ845664.1"/>
</dbReference>
<keyword evidence="14" id="KW-1185">Reference proteome</keyword>
<dbReference type="FunFam" id="3.10.20.30:FF:000010">
    <property type="entry name" value="Molybdopterin synthase sulfur carrier subunit"/>
    <property type="match status" value="1"/>
</dbReference>
<evidence type="ECO:0000256" key="7">
    <source>
        <dbReference type="ARBA" id="ARBA00063099"/>
    </source>
</evidence>
<evidence type="ECO:0000256" key="10">
    <source>
        <dbReference type="ARBA" id="ARBA00077809"/>
    </source>
</evidence>
<evidence type="ECO:0000256" key="5">
    <source>
        <dbReference type="ARBA" id="ARBA00024247"/>
    </source>
</evidence>
<keyword evidence="2" id="KW-0547">Nucleotide-binding</keyword>
<evidence type="ECO:0000256" key="11">
    <source>
        <dbReference type="ARBA" id="ARBA00078020"/>
    </source>
</evidence>
<dbReference type="NCBIfam" id="TIGR01682">
    <property type="entry name" value="moaD"/>
    <property type="match status" value="1"/>
</dbReference>
<dbReference type="PANTHER" id="PTHR33359">
    <property type="entry name" value="MOLYBDOPTERIN SYNTHASE SULFUR CARRIER SUBUNIT"/>
    <property type="match status" value="1"/>
</dbReference>
<dbReference type="UniPathway" id="UPA00344"/>
<dbReference type="SUPFAM" id="SSF54285">
    <property type="entry name" value="MoaD/ThiS"/>
    <property type="match status" value="1"/>
</dbReference>
<accession>A0A364K704</accession>
<evidence type="ECO:0000256" key="9">
    <source>
        <dbReference type="ARBA" id="ARBA00076711"/>
    </source>
</evidence>
<proteinExistence type="inferred from homology"/>
<comment type="similarity">
    <text evidence="4">Belongs to the MoaD family.</text>
</comment>
<evidence type="ECO:0000256" key="1">
    <source>
        <dbReference type="ARBA" id="ARBA00005046"/>
    </source>
</evidence>
<evidence type="ECO:0000256" key="6">
    <source>
        <dbReference type="ARBA" id="ARBA00054425"/>
    </source>
</evidence>
<dbReference type="GO" id="GO:0006777">
    <property type="term" value="P:Mo-molybdopterin cofactor biosynthetic process"/>
    <property type="evidence" value="ECO:0007669"/>
    <property type="project" value="UniProtKB-KW"/>
</dbReference>
<evidence type="ECO:0000313" key="14">
    <source>
        <dbReference type="Proteomes" id="UP000251213"/>
    </source>
</evidence>
<name>A0A364K704_9BACL</name>
<reference evidence="13 14" key="2">
    <citation type="submission" date="2018-06" db="EMBL/GenBank/DDBJ databases">
        <authorList>
            <person name="Zhirakovskaya E."/>
        </authorList>
    </citation>
    <scope>NUCLEOTIDE SEQUENCE [LARGE SCALE GENOMIC DNA]</scope>
    <source>
        <strain evidence="13 14">FBKL4.011</strain>
    </source>
</reference>
<sequence>MKILFFAQLGEQLGKSLEFPSSSTITVSQLREKLSEQYPLHQEQIQACMVAINQSYATNNTRIKPDDTVALIPPVSGG</sequence>
<keyword evidence="3" id="KW-0501">Molybdenum cofactor biosynthesis</keyword>
<comment type="pathway">
    <text evidence="1">Cofactor biosynthesis; molybdopterin biosynthesis.</text>
</comment>
<dbReference type="OrthoDB" id="9801945at2"/>
<dbReference type="EMBL" id="QJKK01000002">
    <property type="protein sequence ID" value="RAL26089.1"/>
    <property type="molecule type" value="Genomic_DNA"/>
</dbReference>
<protein>
    <recommendedName>
        <fullName evidence="5">Molybdopterin synthase sulfur carrier subunit</fullName>
    </recommendedName>
    <alternativeName>
        <fullName evidence="11">MPT synthase subunit 1</fullName>
    </alternativeName>
    <alternativeName>
        <fullName evidence="8">Molybdenum cofactor biosynthesis protein D</fullName>
    </alternativeName>
    <alternativeName>
        <fullName evidence="10">Molybdopterin-converting factor small subunit</fullName>
    </alternativeName>
    <alternativeName>
        <fullName evidence="9">Molybdopterin-converting factor subunit 1</fullName>
    </alternativeName>
    <alternativeName>
        <fullName evidence="12">Sulfur carrier protein MoaD</fullName>
    </alternativeName>
</protein>
<evidence type="ECO:0000313" key="13">
    <source>
        <dbReference type="EMBL" id="RAL26089.1"/>
    </source>
</evidence>
<evidence type="ECO:0000256" key="8">
    <source>
        <dbReference type="ARBA" id="ARBA00075076"/>
    </source>
</evidence>
<dbReference type="InterPro" id="IPR003749">
    <property type="entry name" value="ThiS/MoaD-like"/>
</dbReference>
<reference evidence="13 14" key="1">
    <citation type="submission" date="2018-06" db="EMBL/GenBank/DDBJ databases">
        <title>Thermoflavimicrobium daqus sp. nov., a thermophilic microbe isolated from Moutai-flavour Daqu.</title>
        <authorList>
            <person name="Wang X."/>
            <person name="Zhou H."/>
        </authorList>
    </citation>
    <scope>NUCLEOTIDE SEQUENCE [LARGE SCALE GENOMIC DNA]</scope>
    <source>
        <strain evidence="13 14">FBKL4.011</strain>
    </source>
</reference>
<dbReference type="PANTHER" id="PTHR33359:SF1">
    <property type="entry name" value="MOLYBDOPTERIN SYNTHASE SULFUR CARRIER SUBUNIT"/>
    <property type="match status" value="1"/>
</dbReference>
<dbReference type="CDD" id="cd00754">
    <property type="entry name" value="Ubl_MoaD"/>
    <property type="match status" value="1"/>
</dbReference>
<dbReference type="Gene3D" id="3.10.20.30">
    <property type="match status" value="1"/>
</dbReference>
<gene>
    <name evidence="13" type="primary">moaD</name>
    <name evidence="13" type="ORF">DL897_03540</name>
</gene>
<comment type="function">
    <text evidence="6">Involved in sulfur transfer in the conversion of molybdopterin precursor Z to molybdopterin.</text>
</comment>
<dbReference type="GO" id="GO:0000166">
    <property type="term" value="F:nucleotide binding"/>
    <property type="evidence" value="ECO:0007669"/>
    <property type="project" value="UniProtKB-KW"/>
</dbReference>
<dbReference type="GO" id="GO:1990133">
    <property type="term" value="C:molybdopterin adenylyltransferase complex"/>
    <property type="evidence" value="ECO:0007669"/>
    <property type="project" value="TreeGrafter"/>
</dbReference>
<dbReference type="InterPro" id="IPR044672">
    <property type="entry name" value="MOCS2A"/>
</dbReference>
<dbReference type="Proteomes" id="UP000251213">
    <property type="component" value="Unassembled WGS sequence"/>
</dbReference>
<comment type="caution">
    <text evidence="13">The sequence shown here is derived from an EMBL/GenBank/DDBJ whole genome shotgun (WGS) entry which is preliminary data.</text>
</comment>
<dbReference type="Pfam" id="PF02597">
    <property type="entry name" value="ThiS"/>
    <property type="match status" value="1"/>
</dbReference>
<evidence type="ECO:0000256" key="4">
    <source>
        <dbReference type="ARBA" id="ARBA00024200"/>
    </source>
</evidence>
<dbReference type="InterPro" id="IPR016155">
    <property type="entry name" value="Mopterin_synth/thiamin_S_b"/>
</dbReference>
<evidence type="ECO:0000256" key="2">
    <source>
        <dbReference type="ARBA" id="ARBA00022741"/>
    </source>
</evidence>
<evidence type="ECO:0000256" key="12">
    <source>
        <dbReference type="ARBA" id="ARBA00078992"/>
    </source>
</evidence>
<evidence type="ECO:0000256" key="3">
    <source>
        <dbReference type="ARBA" id="ARBA00023150"/>
    </source>
</evidence>
<organism evidence="13 14">
    <name type="scientific">Thermoflavimicrobium daqui</name>
    <dbReference type="NCBI Taxonomy" id="2137476"/>
    <lineage>
        <taxon>Bacteria</taxon>
        <taxon>Bacillati</taxon>
        <taxon>Bacillota</taxon>
        <taxon>Bacilli</taxon>
        <taxon>Bacillales</taxon>
        <taxon>Thermoactinomycetaceae</taxon>
        <taxon>Thermoflavimicrobium</taxon>
    </lineage>
</organism>
<dbReference type="InterPro" id="IPR012675">
    <property type="entry name" value="Beta-grasp_dom_sf"/>
</dbReference>
<comment type="subunit">
    <text evidence="7">Heterotetramer of 2 MoaD subunits and 2 MoaE subunits. Forms a stable heterotetrameric complex of 2 MoaD and 2 MoeB during adenylation of MoaD by MoeB. During catalysis MoaD shuttles between the two heterotetrameric complexes.</text>
</comment>
<dbReference type="AlphaFoldDB" id="A0A364K704"/>